<evidence type="ECO:0000256" key="6">
    <source>
        <dbReference type="ARBA" id="ARBA00023175"/>
    </source>
</evidence>
<evidence type="ECO:0000256" key="2">
    <source>
        <dbReference type="ARBA" id="ARBA00004316"/>
    </source>
</evidence>
<dbReference type="InterPro" id="IPR052409">
    <property type="entry name" value="Myosin-III_kinase_activity"/>
</dbReference>
<dbReference type="Proteomes" id="UP001152797">
    <property type="component" value="Unassembled WGS sequence"/>
</dbReference>
<dbReference type="InterPro" id="IPR027417">
    <property type="entry name" value="P-loop_NTPase"/>
</dbReference>
<evidence type="ECO:0000256" key="4">
    <source>
        <dbReference type="ARBA" id="ARBA00022737"/>
    </source>
</evidence>
<evidence type="ECO:0000313" key="12">
    <source>
        <dbReference type="EMBL" id="CAL4786545.1"/>
    </source>
</evidence>
<evidence type="ECO:0000256" key="5">
    <source>
        <dbReference type="ARBA" id="ARBA00023123"/>
    </source>
</evidence>
<dbReference type="Gene3D" id="3.40.850.10">
    <property type="entry name" value="Kinesin motor domain"/>
    <property type="match status" value="1"/>
</dbReference>
<dbReference type="Gene3D" id="2.130.10.10">
    <property type="entry name" value="YVTN repeat-like/Quinoprotein amine dehydrogenase"/>
    <property type="match status" value="1"/>
</dbReference>
<evidence type="ECO:0000313" key="11">
    <source>
        <dbReference type="EMBL" id="CAL1152608.1"/>
    </source>
</evidence>
<dbReference type="InterPro" id="IPR015943">
    <property type="entry name" value="WD40/YVTN_repeat-like_dom_sf"/>
</dbReference>
<dbReference type="PANTHER" id="PTHR46256:SF5">
    <property type="entry name" value="MYOSIN-IIIB-LIKE"/>
    <property type="match status" value="1"/>
</dbReference>
<reference evidence="11" key="2">
    <citation type="submission" date="2024-04" db="EMBL/GenBank/DDBJ databases">
        <authorList>
            <person name="Chen Y."/>
            <person name="Shah S."/>
            <person name="Dougan E. K."/>
            <person name="Thang M."/>
            <person name="Chan C."/>
        </authorList>
    </citation>
    <scope>NUCLEOTIDE SEQUENCE [LARGE SCALE GENOMIC DNA]</scope>
</reference>
<reference evidence="10" key="1">
    <citation type="submission" date="2022-10" db="EMBL/GenBank/DDBJ databases">
        <authorList>
            <person name="Chen Y."/>
            <person name="Dougan E. K."/>
            <person name="Chan C."/>
            <person name="Rhodes N."/>
            <person name="Thang M."/>
        </authorList>
    </citation>
    <scope>NUCLEOTIDE SEQUENCE</scope>
</reference>
<evidence type="ECO:0000256" key="8">
    <source>
        <dbReference type="ARBA" id="ARBA00023273"/>
    </source>
</evidence>
<dbReference type="EMBL" id="CAMXCT030002600">
    <property type="protein sequence ID" value="CAL4786545.1"/>
    <property type="molecule type" value="Genomic_DNA"/>
</dbReference>
<dbReference type="InterPro" id="IPR036961">
    <property type="entry name" value="Kinesin_motor_dom_sf"/>
</dbReference>
<evidence type="ECO:0000313" key="10">
    <source>
        <dbReference type="EMBL" id="CAI3999233.1"/>
    </source>
</evidence>
<dbReference type="Gene3D" id="1.10.10.820">
    <property type="match status" value="1"/>
</dbReference>
<keyword evidence="5" id="KW-0518">Myosin</keyword>
<keyword evidence="13" id="KW-1185">Reference proteome</keyword>
<dbReference type="PANTHER" id="PTHR46256">
    <property type="entry name" value="AGAP011099-PA"/>
    <property type="match status" value="1"/>
</dbReference>
<dbReference type="Gene3D" id="1.20.120.720">
    <property type="entry name" value="Myosin VI head, motor domain, U50 subdomain"/>
    <property type="match status" value="1"/>
</dbReference>
<accession>A0A9P1CYH8</accession>
<dbReference type="SUPFAM" id="SSF52540">
    <property type="entry name" value="P-loop containing nucleoside triphosphate hydrolases"/>
    <property type="match status" value="1"/>
</dbReference>
<proteinExistence type="predicted"/>
<gene>
    <name evidence="10" type="ORF">C1SCF055_LOCUS25456</name>
</gene>
<dbReference type="InterPro" id="IPR001609">
    <property type="entry name" value="Myosin_head_motor_dom-like"/>
</dbReference>
<protein>
    <submittedName>
        <fullName evidence="12">Unconventional myosin-XVI (Neuronal tyrosine-phosphorylated phosphoinositide-3-kinase adapter 3) (Unconventional myosin-16)</fullName>
    </submittedName>
</protein>
<organism evidence="10">
    <name type="scientific">Cladocopium goreaui</name>
    <dbReference type="NCBI Taxonomy" id="2562237"/>
    <lineage>
        <taxon>Eukaryota</taxon>
        <taxon>Sar</taxon>
        <taxon>Alveolata</taxon>
        <taxon>Dinophyceae</taxon>
        <taxon>Suessiales</taxon>
        <taxon>Symbiodiniaceae</taxon>
        <taxon>Cladocopium</taxon>
    </lineage>
</organism>
<dbReference type="GO" id="GO:0000146">
    <property type="term" value="F:microfilament motor activity"/>
    <property type="evidence" value="ECO:0007669"/>
    <property type="project" value="TreeGrafter"/>
</dbReference>
<dbReference type="GO" id="GO:0030832">
    <property type="term" value="P:regulation of actin filament length"/>
    <property type="evidence" value="ECO:0007669"/>
    <property type="project" value="TreeGrafter"/>
</dbReference>
<dbReference type="Pfam" id="PF00063">
    <property type="entry name" value="Myosin_head"/>
    <property type="match status" value="1"/>
</dbReference>
<dbReference type="GO" id="GO:0005524">
    <property type="term" value="F:ATP binding"/>
    <property type="evidence" value="ECO:0007669"/>
    <property type="project" value="InterPro"/>
</dbReference>
<dbReference type="GO" id="GO:0042995">
    <property type="term" value="C:cell projection"/>
    <property type="evidence" value="ECO:0007669"/>
    <property type="project" value="UniProtKB-SubCell"/>
</dbReference>
<feature type="domain" description="Myosin motor" evidence="9">
    <location>
        <begin position="52"/>
        <end position="482"/>
    </location>
</feature>
<dbReference type="GO" id="GO:0016459">
    <property type="term" value="C:myosin complex"/>
    <property type="evidence" value="ECO:0007669"/>
    <property type="project" value="UniProtKB-KW"/>
</dbReference>
<dbReference type="AlphaFoldDB" id="A0A9P1CYH8"/>
<keyword evidence="7" id="KW-0206">Cytoskeleton</keyword>
<keyword evidence="3" id="KW-0963">Cytoplasm</keyword>
<keyword evidence="4" id="KW-0677">Repeat</keyword>
<comment type="caution">
    <text evidence="10">The sequence shown here is derived from an EMBL/GenBank/DDBJ whole genome shotgun (WGS) entry which is preliminary data.</text>
</comment>
<keyword evidence="6" id="KW-0505">Motor protein</keyword>
<evidence type="ECO:0000256" key="7">
    <source>
        <dbReference type="ARBA" id="ARBA00023212"/>
    </source>
</evidence>
<evidence type="ECO:0000259" key="9">
    <source>
        <dbReference type="SMART" id="SM00242"/>
    </source>
</evidence>
<name>A0A9P1CYH8_9DINO</name>
<evidence type="ECO:0000256" key="3">
    <source>
        <dbReference type="ARBA" id="ARBA00022490"/>
    </source>
</evidence>
<dbReference type="OrthoDB" id="436532at2759"/>
<dbReference type="SUPFAM" id="SSF69322">
    <property type="entry name" value="Tricorn protease domain 2"/>
    <property type="match status" value="1"/>
</dbReference>
<evidence type="ECO:0000313" key="13">
    <source>
        <dbReference type="Proteomes" id="UP001152797"/>
    </source>
</evidence>
<evidence type="ECO:0000256" key="1">
    <source>
        <dbReference type="ARBA" id="ARBA00004245"/>
    </source>
</evidence>
<sequence>MAEGRKEYVWYPAEDKDEWRLCQLLSRTPGGGTSLRFNQKELLVPPEEVKLICPRDGSGQQNLASLEKDGLGDDRVEDAIRNQFCNQNPYSNIDEITLCVNPFRYLPIFDETFIDKYASLDANLPPHIFNATARAYQRSMAKKENQVLCLLGDRSSGKSKALEHLLCFLGQTAGDGDEEFKRVLEVLWPFLSISSSLGRHTWLSTRALLEVELGFAADGFICHTQLKVRCLEAHRVAHRGAAKNFDVLYLAAKDDDAAEWLGDSVEFQILGDEIDFEEYDESGAARQRWRAAVDAVDGMDHNELVRILCGVILLGQIQFSDSLQCEPAGTLDAASKALGVNSGALLGALLQGKIYRISGRHLTMSRAKSFNALQTLKAAIAARTKIATTRQKLLVGHEWLTEQILLEARTLEVLLLSSRCCCLVTHSSNAPAIWDADAKTLLQPILVKDTMFQQPCDAMYLDDGEAYILLKSGRTDPDVYRLELWLASTPGPDRPVRRFELPPRWLNESVEGQFTPDGEFVVAWSMGNILMWRTTGEAHLTAEGSPIAIALGFAVLGTTGMFNRSIFLWDYQCGQQMRKLDYKEGSLDQTEACVSHSGAYIALWSYDKVLEIFRQNGDSAAHWPKSFDFHVLNMAFSPDETEILVQYRESPLKPRIIRIGRDRDSHETIAVVNVNTDAPTYLFTSVGYTADGQSFVLLQASGAMIRFKRNTLEEKLPRTEKPPKGVDVMCSGICPDYNIYFRCDRDGVVELTDLESGNLLMSSARGFGDGGYGPRV</sequence>
<dbReference type="SMART" id="SM00242">
    <property type="entry name" value="MYSc"/>
    <property type="match status" value="1"/>
</dbReference>
<comment type="subcellular location">
    <subcellularLocation>
        <location evidence="2">Cell projection</location>
    </subcellularLocation>
    <subcellularLocation>
        <location evidence="1">Cytoplasm</location>
        <location evidence="1">Cytoskeleton</location>
    </subcellularLocation>
</comment>
<dbReference type="EMBL" id="CAMXCT020002600">
    <property type="protein sequence ID" value="CAL1152608.1"/>
    <property type="molecule type" value="Genomic_DNA"/>
</dbReference>
<dbReference type="GO" id="GO:0004674">
    <property type="term" value="F:protein serine/threonine kinase activity"/>
    <property type="evidence" value="ECO:0007669"/>
    <property type="project" value="TreeGrafter"/>
</dbReference>
<keyword evidence="8" id="KW-0966">Cell projection</keyword>
<dbReference type="EMBL" id="CAMXCT010002600">
    <property type="protein sequence ID" value="CAI3999233.1"/>
    <property type="molecule type" value="Genomic_DNA"/>
</dbReference>